<gene>
    <name evidence="2" type="ORF">HPBE_LOCUS7704</name>
</gene>
<accession>A0A183FKL9</accession>
<evidence type="ECO:0000256" key="1">
    <source>
        <dbReference type="SAM" id="MobiDB-lite"/>
    </source>
</evidence>
<feature type="compositionally biased region" description="Basic and acidic residues" evidence="1">
    <location>
        <begin position="12"/>
        <end position="41"/>
    </location>
</feature>
<evidence type="ECO:0000313" key="2">
    <source>
        <dbReference type="EMBL" id="VDO73321.1"/>
    </source>
</evidence>
<evidence type="ECO:0000313" key="3">
    <source>
        <dbReference type="Proteomes" id="UP000050761"/>
    </source>
</evidence>
<organism evidence="3 4">
    <name type="scientific">Heligmosomoides polygyrus</name>
    <name type="common">Parasitic roundworm</name>
    <dbReference type="NCBI Taxonomy" id="6339"/>
    <lineage>
        <taxon>Eukaryota</taxon>
        <taxon>Metazoa</taxon>
        <taxon>Ecdysozoa</taxon>
        <taxon>Nematoda</taxon>
        <taxon>Chromadorea</taxon>
        <taxon>Rhabditida</taxon>
        <taxon>Rhabditina</taxon>
        <taxon>Rhabditomorpha</taxon>
        <taxon>Strongyloidea</taxon>
        <taxon>Heligmosomidae</taxon>
        <taxon>Heligmosomoides</taxon>
    </lineage>
</organism>
<accession>A0A3P7XG82</accession>
<proteinExistence type="predicted"/>
<reference evidence="4" key="2">
    <citation type="submission" date="2019-09" db="UniProtKB">
        <authorList>
            <consortium name="WormBaseParasite"/>
        </authorList>
    </citation>
    <scope>IDENTIFICATION</scope>
</reference>
<feature type="region of interest" description="Disordered" evidence="1">
    <location>
        <begin position="1"/>
        <end position="51"/>
    </location>
</feature>
<name>A0A183FKL9_HELPZ</name>
<protein>
    <submittedName>
        <fullName evidence="2 4">Uncharacterized protein</fullName>
    </submittedName>
</protein>
<evidence type="ECO:0000313" key="4">
    <source>
        <dbReference type="WBParaSite" id="HPBE_0000770301-mRNA-1"/>
    </source>
</evidence>
<keyword evidence="3" id="KW-1185">Reference proteome</keyword>
<dbReference type="WBParaSite" id="HPBE_0000770301-mRNA-1">
    <property type="protein sequence ID" value="HPBE_0000770301-mRNA-1"/>
    <property type="gene ID" value="HPBE_0000770301"/>
</dbReference>
<dbReference type="EMBL" id="UZAH01025956">
    <property type="protein sequence ID" value="VDO73321.1"/>
    <property type="molecule type" value="Genomic_DNA"/>
</dbReference>
<dbReference type="Proteomes" id="UP000050761">
    <property type="component" value="Unassembled WGS sequence"/>
</dbReference>
<dbReference type="AlphaFoldDB" id="A0A183FKL9"/>
<reference evidence="2 3" key="1">
    <citation type="submission" date="2018-11" db="EMBL/GenBank/DDBJ databases">
        <authorList>
            <consortium name="Pathogen Informatics"/>
        </authorList>
    </citation>
    <scope>NUCLEOTIDE SEQUENCE [LARGE SCALE GENOMIC DNA]</scope>
</reference>
<sequence>MLGVTRLTQGEKASDQRRAAWNREDDARSDTTHASERRPPEFRASSTFEGQKHCRMRQVAENWVGQPHNSFRRHLLDESRHRLDSAGSQGNTRVSTALVRLLREALSELYDALRVPRVRTMHWSNLAHVGDEWRRCWLPLKQLDDQMDDIL</sequence>